<gene>
    <name evidence="1" type="ORF">LCGC14_0392900</name>
</gene>
<proteinExistence type="predicted"/>
<reference evidence="1" key="1">
    <citation type="journal article" date="2015" name="Nature">
        <title>Complex archaea that bridge the gap between prokaryotes and eukaryotes.</title>
        <authorList>
            <person name="Spang A."/>
            <person name="Saw J.H."/>
            <person name="Jorgensen S.L."/>
            <person name="Zaremba-Niedzwiedzka K."/>
            <person name="Martijn J."/>
            <person name="Lind A.E."/>
            <person name="van Eijk R."/>
            <person name="Schleper C."/>
            <person name="Guy L."/>
            <person name="Ettema T.J."/>
        </authorList>
    </citation>
    <scope>NUCLEOTIDE SEQUENCE</scope>
</reference>
<dbReference type="EMBL" id="LAZR01000330">
    <property type="protein sequence ID" value="KKN74204.1"/>
    <property type="molecule type" value="Genomic_DNA"/>
</dbReference>
<sequence>MTELTTTEGIAQSLLPYYTEGGKKASYLSYIMAGFSIMESIKLAGIHVKTRTRWKEDDPMFVELEGKASTELRRQLADQLIDIEFTRNFRLVMAKDFKVLFKDAAGEEALTETEQAYLMQIRKFYTPQQFLMLRQLISGNLETKDQGFDFTRTLLEIKVTKETVTGGK</sequence>
<dbReference type="AlphaFoldDB" id="A0A0F9T4T8"/>
<protein>
    <submittedName>
        <fullName evidence="1">Uncharacterized protein</fullName>
    </submittedName>
</protein>
<organism evidence="1">
    <name type="scientific">marine sediment metagenome</name>
    <dbReference type="NCBI Taxonomy" id="412755"/>
    <lineage>
        <taxon>unclassified sequences</taxon>
        <taxon>metagenomes</taxon>
        <taxon>ecological metagenomes</taxon>
    </lineage>
</organism>
<evidence type="ECO:0000313" key="1">
    <source>
        <dbReference type="EMBL" id="KKN74204.1"/>
    </source>
</evidence>
<name>A0A0F9T4T8_9ZZZZ</name>
<comment type="caution">
    <text evidence="1">The sequence shown here is derived from an EMBL/GenBank/DDBJ whole genome shotgun (WGS) entry which is preliminary data.</text>
</comment>
<accession>A0A0F9T4T8</accession>